<dbReference type="InterPro" id="IPR012337">
    <property type="entry name" value="RNaseH-like_sf"/>
</dbReference>
<dbReference type="AlphaFoldDB" id="A0A6M2DBA7"/>
<dbReference type="Gene3D" id="3.30.420.10">
    <property type="entry name" value="Ribonuclease H-like superfamily/Ribonuclease H"/>
    <property type="match status" value="1"/>
</dbReference>
<evidence type="ECO:0000313" key="1">
    <source>
        <dbReference type="EMBL" id="NOV43422.1"/>
    </source>
</evidence>
<proteinExistence type="predicted"/>
<dbReference type="SUPFAM" id="SSF53098">
    <property type="entry name" value="Ribonuclease H-like"/>
    <property type="match status" value="1"/>
</dbReference>
<organism evidence="1">
    <name type="scientific">Rhipicephalus microplus</name>
    <name type="common">Cattle tick</name>
    <name type="synonym">Boophilus microplus</name>
    <dbReference type="NCBI Taxonomy" id="6941"/>
    <lineage>
        <taxon>Eukaryota</taxon>
        <taxon>Metazoa</taxon>
        <taxon>Ecdysozoa</taxon>
        <taxon>Arthropoda</taxon>
        <taxon>Chelicerata</taxon>
        <taxon>Arachnida</taxon>
        <taxon>Acari</taxon>
        <taxon>Parasitiformes</taxon>
        <taxon>Ixodida</taxon>
        <taxon>Ixodoidea</taxon>
        <taxon>Ixodidae</taxon>
        <taxon>Rhipicephalinae</taxon>
        <taxon>Rhipicephalus</taxon>
        <taxon>Boophilus</taxon>
    </lineage>
</organism>
<dbReference type="EMBL" id="GHWJ01010685">
    <property type="protein sequence ID" value="NOV43422.1"/>
    <property type="molecule type" value="Transcribed_RNA"/>
</dbReference>
<accession>A0A6M2DBA7</accession>
<dbReference type="InterPro" id="IPR036397">
    <property type="entry name" value="RNaseH_sf"/>
</dbReference>
<dbReference type="GO" id="GO:0003676">
    <property type="term" value="F:nucleic acid binding"/>
    <property type="evidence" value="ECO:0007669"/>
    <property type="project" value="InterPro"/>
</dbReference>
<name>A0A6M2DBA7_RHIMP</name>
<protein>
    <submittedName>
        <fullName evidence="1">Putative tick transposon</fullName>
    </submittedName>
</protein>
<reference evidence="1" key="1">
    <citation type="submission" date="2019-09" db="EMBL/GenBank/DDBJ databases">
        <title>Organ-specific transcriptomic study of the physiology of the cattle tick, Rhipicephalus microplus.</title>
        <authorList>
            <person name="Tirloni L."/>
            <person name="Braz G."/>
            <person name="Gandara A.C.P."/>
            <person name="Sabadin G.A."/>
            <person name="da Silva R.M."/>
            <person name="Guizzo M.G."/>
            <person name="Machado J.A."/>
            <person name="Costa E.P."/>
            <person name="Gomes H.F."/>
            <person name="Moraes J."/>
            <person name="Mota M.B.S."/>
            <person name="Mesquita R.D."/>
            <person name="Alvarenga P.H."/>
            <person name="Alves F."/>
            <person name="Seixas A."/>
            <person name="da Fonseca R.N."/>
            <person name="Fogaca A."/>
            <person name="Logullo C."/>
            <person name="Tanaka A."/>
            <person name="Daffre S."/>
            <person name="Termignoni C."/>
            <person name="Vaz I.S.Jr."/>
            <person name="Oliveira P.L."/>
            <person name="Ribeiro J.M."/>
        </authorList>
    </citation>
    <scope>NUCLEOTIDE SEQUENCE</scope>
    <source>
        <strain evidence="1">Porto Alegre</strain>
    </source>
</reference>
<sequence>MFCFFFFFFSKVICNCLLQTFTRCGFPNELITKNATYFAGRVFGATCKVLGVHHKETTLYHPQANITECVNIKP</sequence>